<keyword evidence="15" id="KW-0560">Oxidoreductase</keyword>
<dbReference type="Gene3D" id="1.20.85.10">
    <property type="entry name" value="Photosystem II protein D1-like"/>
    <property type="match status" value="1"/>
</dbReference>
<keyword evidence="12" id="KW-1133">Transmembrane helix</keyword>
<evidence type="ECO:0000256" key="7">
    <source>
        <dbReference type="ARBA" id="ARBA00022640"/>
    </source>
</evidence>
<dbReference type="GO" id="GO:0016168">
    <property type="term" value="F:chlorophyll binding"/>
    <property type="evidence" value="ECO:0007669"/>
    <property type="project" value="UniProtKB-KW"/>
</dbReference>
<keyword evidence="11" id="KW-0249">Electron transport</keyword>
<evidence type="ECO:0000256" key="5">
    <source>
        <dbReference type="ARBA" id="ARBA00022531"/>
    </source>
</evidence>
<comment type="similarity">
    <text evidence="2">Belongs to the reaction center PufL/M/PsbA/D family.</text>
</comment>
<evidence type="ECO:0000313" key="20">
    <source>
        <dbReference type="Proteomes" id="UP000015105"/>
    </source>
</evidence>
<proteinExistence type="inferred from homology"/>
<keyword evidence="7" id="KW-0934">Plastid</keyword>
<keyword evidence="13" id="KW-0007">Acetylation</keyword>
<keyword evidence="16" id="KW-0408">Iron</keyword>
<evidence type="ECO:0000256" key="14">
    <source>
        <dbReference type="ARBA" id="ARBA00022991"/>
    </source>
</evidence>
<evidence type="ECO:0000256" key="2">
    <source>
        <dbReference type="ARBA" id="ARBA00008204"/>
    </source>
</evidence>
<organism evidence="19 20">
    <name type="scientific">Aegilops tauschii subsp. strangulata</name>
    <name type="common">Goatgrass</name>
    <dbReference type="NCBI Taxonomy" id="200361"/>
    <lineage>
        <taxon>Eukaryota</taxon>
        <taxon>Viridiplantae</taxon>
        <taxon>Streptophyta</taxon>
        <taxon>Embryophyta</taxon>
        <taxon>Tracheophyta</taxon>
        <taxon>Spermatophyta</taxon>
        <taxon>Magnoliopsida</taxon>
        <taxon>Liliopsida</taxon>
        <taxon>Poales</taxon>
        <taxon>Poaceae</taxon>
        <taxon>BOP clade</taxon>
        <taxon>Pooideae</taxon>
        <taxon>Triticodae</taxon>
        <taxon>Triticeae</taxon>
        <taxon>Triticinae</taxon>
        <taxon>Aegilops</taxon>
    </lineage>
</organism>
<dbReference type="InterPro" id="IPR000484">
    <property type="entry name" value="Photo_RC_L/M"/>
</dbReference>
<dbReference type="Pfam" id="PF00124">
    <property type="entry name" value="Photo_RC"/>
    <property type="match status" value="1"/>
</dbReference>
<accession>A0A453QX97</accession>
<evidence type="ECO:0000256" key="11">
    <source>
        <dbReference type="ARBA" id="ARBA00022982"/>
    </source>
</evidence>
<evidence type="ECO:0000256" key="6">
    <source>
        <dbReference type="ARBA" id="ARBA00022553"/>
    </source>
</evidence>
<keyword evidence="17" id="KW-0472">Membrane</keyword>
<reference evidence="19" key="5">
    <citation type="journal article" date="2021" name="G3 (Bethesda)">
        <title>Aegilops tauschii genome assembly Aet v5.0 features greater sequence contiguity and improved annotation.</title>
        <authorList>
            <person name="Wang L."/>
            <person name="Zhu T."/>
            <person name="Rodriguez J.C."/>
            <person name="Deal K.R."/>
            <person name="Dubcovsky J."/>
            <person name="McGuire P.E."/>
            <person name="Lux T."/>
            <person name="Spannagl M."/>
            <person name="Mayer K.F.X."/>
            <person name="Baldrich P."/>
            <person name="Meyers B.C."/>
            <person name="Huo N."/>
            <person name="Gu Y.Q."/>
            <person name="Zhou H."/>
            <person name="Devos K.M."/>
            <person name="Bennetzen J.L."/>
            <person name="Unver T."/>
            <person name="Budak H."/>
            <person name="Gulick P.J."/>
            <person name="Galiba G."/>
            <person name="Kalapos B."/>
            <person name="Nelson D.R."/>
            <person name="Li P."/>
            <person name="You F.M."/>
            <person name="Luo M.C."/>
            <person name="Dvorak J."/>
        </authorList>
    </citation>
    <scope>NUCLEOTIDE SEQUENCE [LARGE SCALE GENOMIC DNA]</scope>
    <source>
        <strain evidence="19">cv. AL8/78</strain>
    </source>
</reference>
<evidence type="ECO:0000256" key="8">
    <source>
        <dbReference type="ARBA" id="ARBA00022692"/>
    </source>
</evidence>
<dbReference type="GO" id="GO:0046872">
    <property type="term" value="F:metal ion binding"/>
    <property type="evidence" value="ECO:0007669"/>
    <property type="project" value="UniProtKB-KW"/>
</dbReference>
<reference evidence="20" key="2">
    <citation type="journal article" date="2017" name="Nat. Plants">
        <title>The Aegilops tauschii genome reveals multiple impacts of transposons.</title>
        <authorList>
            <person name="Zhao G."/>
            <person name="Zou C."/>
            <person name="Li K."/>
            <person name="Wang K."/>
            <person name="Li T."/>
            <person name="Gao L."/>
            <person name="Zhang X."/>
            <person name="Wang H."/>
            <person name="Yang Z."/>
            <person name="Liu X."/>
            <person name="Jiang W."/>
            <person name="Mao L."/>
            <person name="Kong X."/>
            <person name="Jiao Y."/>
            <person name="Jia J."/>
        </authorList>
    </citation>
    <scope>NUCLEOTIDE SEQUENCE [LARGE SCALE GENOMIC DNA]</scope>
    <source>
        <strain evidence="20">cv. AL8/78</strain>
    </source>
</reference>
<dbReference type="PANTHER" id="PTHR33149:SF56">
    <property type="entry name" value="Q(B) PROTEIN, PUTATIVE-RELATED"/>
    <property type="match status" value="1"/>
</dbReference>
<keyword evidence="6" id="KW-0597">Phosphoprotein</keyword>
<reference evidence="19" key="4">
    <citation type="submission" date="2019-03" db="UniProtKB">
        <authorList>
            <consortium name="EnsemblPlants"/>
        </authorList>
    </citation>
    <scope>IDENTIFICATION</scope>
</reference>
<evidence type="ECO:0000256" key="3">
    <source>
        <dbReference type="ARBA" id="ARBA00022448"/>
    </source>
</evidence>
<keyword evidence="20" id="KW-1185">Reference proteome</keyword>
<dbReference type="EnsemblPlants" id="AET7Gv20357600.2">
    <property type="protein sequence ID" value="AET7Gv20357600.2"/>
    <property type="gene ID" value="AET7Gv20357600"/>
</dbReference>
<evidence type="ECO:0000256" key="15">
    <source>
        <dbReference type="ARBA" id="ARBA00023002"/>
    </source>
</evidence>
<keyword evidence="5" id="KW-0602">Photosynthesis</keyword>
<evidence type="ECO:0000256" key="1">
    <source>
        <dbReference type="ARBA" id="ARBA00004141"/>
    </source>
</evidence>
<keyword evidence="4" id="KW-0148">Chlorophyll</keyword>
<sequence length="96" mass="10682">MHPFHMLGVAGVFSGSLFSAMYGSLVASSLIRETTEFFSHFCFFTQTQGRNFASYHLLKIDESNDIFVLISAASSPSESNFFCRNVSLLLLPSILF</sequence>
<dbReference type="AlphaFoldDB" id="A0A453QX97"/>
<evidence type="ECO:0000256" key="12">
    <source>
        <dbReference type="ARBA" id="ARBA00022989"/>
    </source>
</evidence>
<dbReference type="Proteomes" id="UP000015105">
    <property type="component" value="Chromosome 7D"/>
</dbReference>
<dbReference type="InterPro" id="IPR036854">
    <property type="entry name" value="Photo_II_D1/D2_sf"/>
</dbReference>
<reference evidence="19" key="3">
    <citation type="journal article" date="2017" name="Nature">
        <title>Genome sequence of the progenitor of the wheat D genome Aegilops tauschii.</title>
        <authorList>
            <person name="Luo M.C."/>
            <person name="Gu Y.Q."/>
            <person name="Puiu D."/>
            <person name="Wang H."/>
            <person name="Twardziok S.O."/>
            <person name="Deal K.R."/>
            <person name="Huo N."/>
            <person name="Zhu T."/>
            <person name="Wang L."/>
            <person name="Wang Y."/>
            <person name="McGuire P.E."/>
            <person name="Liu S."/>
            <person name="Long H."/>
            <person name="Ramasamy R.K."/>
            <person name="Rodriguez J.C."/>
            <person name="Van S.L."/>
            <person name="Yuan L."/>
            <person name="Wang Z."/>
            <person name="Xia Z."/>
            <person name="Xiao L."/>
            <person name="Anderson O.D."/>
            <person name="Ouyang S."/>
            <person name="Liang Y."/>
            <person name="Zimin A.V."/>
            <person name="Pertea G."/>
            <person name="Qi P."/>
            <person name="Bennetzen J.L."/>
            <person name="Dai X."/>
            <person name="Dawson M.W."/>
            <person name="Muller H.G."/>
            <person name="Kugler K."/>
            <person name="Rivarola-Duarte L."/>
            <person name="Spannagl M."/>
            <person name="Mayer K.F.X."/>
            <person name="Lu F.H."/>
            <person name="Bevan M.W."/>
            <person name="Leroy P."/>
            <person name="Li P."/>
            <person name="You F.M."/>
            <person name="Sun Q."/>
            <person name="Liu Z."/>
            <person name="Lyons E."/>
            <person name="Wicker T."/>
            <person name="Salzberg S.L."/>
            <person name="Devos K.M."/>
            <person name="Dvorak J."/>
        </authorList>
    </citation>
    <scope>NUCLEOTIDE SEQUENCE [LARGE SCALE GENOMIC DNA]</scope>
    <source>
        <strain evidence="19">cv. AL8/78</strain>
    </source>
</reference>
<comment type="subcellular location">
    <subcellularLocation>
        <location evidence="1">Membrane</location>
        <topology evidence="1">Multi-pass membrane protein</topology>
    </subcellularLocation>
</comment>
<dbReference type="Gramene" id="AET7Gv20357600.2">
    <property type="protein sequence ID" value="AET7Gv20357600.2"/>
    <property type="gene ID" value="AET7Gv20357600"/>
</dbReference>
<evidence type="ECO:0000256" key="16">
    <source>
        <dbReference type="ARBA" id="ARBA00023004"/>
    </source>
</evidence>
<dbReference type="PANTHER" id="PTHR33149">
    <property type="entry name" value="PHOTOSYSTEM II PROTEIN D1"/>
    <property type="match status" value="1"/>
</dbReference>
<dbReference type="GO" id="GO:0009535">
    <property type="term" value="C:chloroplast thylakoid membrane"/>
    <property type="evidence" value="ECO:0007669"/>
    <property type="project" value="TreeGrafter"/>
</dbReference>
<evidence type="ECO:0000256" key="18">
    <source>
        <dbReference type="ARBA" id="ARBA00023276"/>
    </source>
</evidence>
<keyword evidence="10" id="KW-0460">Magnesium</keyword>
<evidence type="ECO:0000256" key="4">
    <source>
        <dbReference type="ARBA" id="ARBA00022494"/>
    </source>
</evidence>
<dbReference type="SUPFAM" id="SSF81483">
    <property type="entry name" value="Bacterial photosystem II reaction centre, L and M subunits"/>
    <property type="match status" value="1"/>
</dbReference>
<evidence type="ECO:0000313" key="19">
    <source>
        <dbReference type="EnsemblPlants" id="AET7Gv20357600.2"/>
    </source>
</evidence>
<dbReference type="GO" id="GO:0009772">
    <property type="term" value="P:photosynthetic electron transport in photosystem II"/>
    <property type="evidence" value="ECO:0007669"/>
    <property type="project" value="InterPro"/>
</dbReference>
<keyword evidence="8" id="KW-0812">Transmembrane</keyword>
<evidence type="ECO:0000256" key="13">
    <source>
        <dbReference type="ARBA" id="ARBA00022990"/>
    </source>
</evidence>
<evidence type="ECO:0000256" key="9">
    <source>
        <dbReference type="ARBA" id="ARBA00022723"/>
    </source>
</evidence>
<dbReference type="GO" id="GO:0009523">
    <property type="term" value="C:photosystem II"/>
    <property type="evidence" value="ECO:0007669"/>
    <property type="project" value="UniProtKB-KW"/>
</dbReference>
<keyword evidence="14" id="KW-0157">Chromophore</keyword>
<dbReference type="InterPro" id="IPR055266">
    <property type="entry name" value="D1/D2"/>
</dbReference>
<keyword evidence="18" id="KW-0604">Photosystem II</keyword>
<protein>
    <submittedName>
        <fullName evidence="19">Uncharacterized protein</fullName>
    </submittedName>
</protein>
<evidence type="ECO:0000256" key="17">
    <source>
        <dbReference type="ARBA" id="ARBA00023136"/>
    </source>
</evidence>
<name>A0A453QX97_AEGTS</name>
<dbReference type="GO" id="GO:0016491">
    <property type="term" value="F:oxidoreductase activity"/>
    <property type="evidence" value="ECO:0007669"/>
    <property type="project" value="UniProtKB-KW"/>
</dbReference>
<keyword evidence="3" id="KW-0813">Transport</keyword>
<evidence type="ECO:0000256" key="10">
    <source>
        <dbReference type="ARBA" id="ARBA00022842"/>
    </source>
</evidence>
<keyword evidence="9" id="KW-0479">Metal-binding</keyword>
<reference evidence="20" key="1">
    <citation type="journal article" date="2014" name="Science">
        <title>Ancient hybridizations among the ancestral genomes of bread wheat.</title>
        <authorList>
            <consortium name="International Wheat Genome Sequencing Consortium,"/>
            <person name="Marcussen T."/>
            <person name="Sandve S.R."/>
            <person name="Heier L."/>
            <person name="Spannagl M."/>
            <person name="Pfeifer M."/>
            <person name="Jakobsen K.S."/>
            <person name="Wulff B.B."/>
            <person name="Steuernagel B."/>
            <person name="Mayer K.F."/>
            <person name="Olsen O.A."/>
        </authorList>
    </citation>
    <scope>NUCLEOTIDE SEQUENCE [LARGE SCALE GENOMIC DNA]</scope>
    <source>
        <strain evidence="20">cv. AL8/78</strain>
    </source>
</reference>